<sequence>MVSASEWVYPSSSGTLRDTDNTRANIRDAVFETEWEGLHPHAFRHLVATVLDRAGLPPREIADYLGHEKISMTQDEYMDRHTAEARWPMPWSTSIRRREAIVGIKWGLILN</sequence>
<reference evidence="4 5" key="1">
    <citation type="journal article" date="2019" name="Int. J. Syst. Evol. Microbiol.">
        <title>The Global Catalogue of Microorganisms (GCM) 10K type strain sequencing project: providing services to taxonomists for standard genome sequencing and annotation.</title>
        <authorList>
            <consortium name="The Broad Institute Genomics Platform"/>
            <consortium name="The Broad Institute Genome Sequencing Center for Infectious Disease"/>
            <person name="Wu L."/>
            <person name="Ma J."/>
        </authorList>
    </citation>
    <scope>NUCLEOTIDE SEQUENCE [LARGE SCALE GENOMIC DNA]</scope>
    <source>
        <strain evidence="4 5">JCM 10303</strain>
    </source>
</reference>
<comment type="caution">
    <text evidence="4">The sequence shown here is derived from an EMBL/GenBank/DDBJ whole genome shotgun (WGS) entry which is preliminary data.</text>
</comment>
<dbReference type="Proteomes" id="UP001500729">
    <property type="component" value="Unassembled WGS sequence"/>
</dbReference>
<dbReference type="EMBL" id="BAAAGS010000078">
    <property type="protein sequence ID" value="GAA0558541.1"/>
    <property type="molecule type" value="Genomic_DNA"/>
</dbReference>
<evidence type="ECO:0000256" key="1">
    <source>
        <dbReference type="ARBA" id="ARBA00023172"/>
    </source>
</evidence>
<evidence type="ECO:0000313" key="5">
    <source>
        <dbReference type="Proteomes" id="UP001500729"/>
    </source>
</evidence>
<dbReference type="InterPro" id="IPR002104">
    <property type="entry name" value="Integrase_catalytic"/>
</dbReference>
<protein>
    <recommendedName>
        <fullName evidence="3">Tyr recombinase domain-containing protein</fullName>
    </recommendedName>
</protein>
<dbReference type="Gene3D" id="1.10.443.10">
    <property type="entry name" value="Intergrase catalytic core"/>
    <property type="match status" value="1"/>
</dbReference>
<feature type="region of interest" description="Disordered" evidence="2">
    <location>
        <begin position="1"/>
        <end position="20"/>
    </location>
</feature>
<dbReference type="PROSITE" id="PS51898">
    <property type="entry name" value="TYR_RECOMBINASE"/>
    <property type="match status" value="1"/>
</dbReference>
<dbReference type="Pfam" id="PF00589">
    <property type="entry name" value="Phage_integrase"/>
    <property type="match status" value="1"/>
</dbReference>
<feature type="domain" description="Tyr recombinase" evidence="3">
    <location>
        <begin position="1"/>
        <end position="92"/>
    </location>
</feature>
<dbReference type="InterPro" id="IPR011010">
    <property type="entry name" value="DNA_brk_join_enz"/>
</dbReference>
<keyword evidence="1" id="KW-0233">DNA recombination</keyword>
<dbReference type="RefSeq" id="WP_011873150.1">
    <property type="nucleotide sequence ID" value="NZ_BAAAGS010000078.1"/>
</dbReference>
<dbReference type="InterPro" id="IPR013762">
    <property type="entry name" value="Integrase-like_cat_sf"/>
</dbReference>
<name>A0ABN1E3U2_SACER</name>
<dbReference type="SUPFAM" id="SSF56349">
    <property type="entry name" value="DNA breaking-rejoining enzymes"/>
    <property type="match status" value="1"/>
</dbReference>
<accession>A0ABN1E3U2</accession>
<evidence type="ECO:0000256" key="2">
    <source>
        <dbReference type="SAM" id="MobiDB-lite"/>
    </source>
</evidence>
<evidence type="ECO:0000313" key="4">
    <source>
        <dbReference type="EMBL" id="GAA0558541.1"/>
    </source>
</evidence>
<gene>
    <name evidence="4" type="ORF">GCM10009533_64960</name>
</gene>
<evidence type="ECO:0000259" key="3">
    <source>
        <dbReference type="PROSITE" id="PS51898"/>
    </source>
</evidence>
<keyword evidence="5" id="KW-1185">Reference proteome</keyword>
<proteinExistence type="predicted"/>
<organism evidence="4 5">
    <name type="scientific">Saccharopolyspora erythraea</name>
    <name type="common">Streptomyces erythraeus</name>
    <dbReference type="NCBI Taxonomy" id="1836"/>
    <lineage>
        <taxon>Bacteria</taxon>
        <taxon>Bacillati</taxon>
        <taxon>Actinomycetota</taxon>
        <taxon>Actinomycetes</taxon>
        <taxon>Pseudonocardiales</taxon>
        <taxon>Pseudonocardiaceae</taxon>
        <taxon>Saccharopolyspora</taxon>
    </lineage>
</organism>